<evidence type="ECO:0000313" key="3">
    <source>
        <dbReference type="Proteomes" id="UP000499080"/>
    </source>
</evidence>
<reference evidence="2 3" key="1">
    <citation type="journal article" date="2019" name="Sci. Rep.">
        <title>Orb-weaving spider Araneus ventricosus genome elucidates the spidroin gene catalogue.</title>
        <authorList>
            <person name="Kono N."/>
            <person name="Nakamura H."/>
            <person name="Ohtoshi R."/>
            <person name="Moran D.A.P."/>
            <person name="Shinohara A."/>
            <person name="Yoshida Y."/>
            <person name="Fujiwara M."/>
            <person name="Mori M."/>
            <person name="Tomita M."/>
            <person name="Arakawa K."/>
        </authorList>
    </citation>
    <scope>NUCLEOTIDE SEQUENCE [LARGE SCALE GENOMIC DNA]</scope>
</reference>
<organism evidence="2 3">
    <name type="scientific">Araneus ventricosus</name>
    <name type="common">Orbweaver spider</name>
    <name type="synonym">Epeira ventricosa</name>
    <dbReference type="NCBI Taxonomy" id="182803"/>
    <lineage>
        <taxon>Eukaryota</taxon>
        <taxon>Metazoa</taxon>
        <taxon>Ecdysozoa</taxon>
        <taxon>Arthropoda</taxon>
        <taxon>Chelicerata</taxon>
        <taxon>Arachnida</taxon>
        <taxon>Araneae</taxon>
        <taxon>Araneomorphae</taxon>
        <taxon>Entelegynae</taxon>
        <taxon>Araneoidea</taxon>
        <taxon>Araneidae</taxon>
        <taxon>Araneus</taxon>
    </lineage>
</organism>
<dbReference type="InterPro" id="IPR013103">
    <property type="entry name" value="RVT_2"/>
</dbReference>
<keyword evidence="3" id="KW-1185">Reference proteome</keyword>
<comment type="caution">
    <text evidence="2">The sequence shown here is derived from an EMBL/GenBank/DDBJ whole genome shotgun (WGS) entry which is preliminary data.</text>
</comment>
<dbReference type="OrthoDB" id="7696924at2759"/>
<proteinExistence type="predicted"/>
<gene>
    <name evidence="2" type="ORF">AVEN_260375_1</name>
</gene>
<evidence type="ECO:0000259" key="1">
    <source>
        <dbReference type="Pfam" id="PF07727"/>
    </source>
</evidence>
<feature type="non-terminal residue" evidence="2">
    <location>
        <position position="72"/>
    </location>
</feature>
<dbReference type="Pfam" id="PF07727">
    <property type="entry name" value="RVT_2"/>
    <property type="match status" value="1"/>
</dbReference>
<dbReference type="AlphaFoldDB" id="A0A4Y2VE96"/>
<name>A0A4Y2VE96_ARAVE</name>
<dbReference type="EMBL" id="BGPR01046670">
    <property type="protein sequence ID" value="GBO23605.1"/>
    <property type="molecule type" value="Genomic_DNA"/>
</dbReference>
<accession>A0A4Y2VE96</accession>
<evidence type="ECO:0000313" key="2">
    <source>
        <dbReference type="EMBL" id="GBO23605.1"/>
    </source>
</evidence>
<dbReference type="Proteomes" id="UP000499080">
    <property type="component" value="Unassembled WGS sequence"/>
</dbReference>
<sequence length="72" mass="8644">MDREINVMIERKVWDLVDPPENAQVFRNRWFYTLKRDENNRAVRFKARLVAQGNTQLKGESFEEVFQSLTVL</sequence>
<feature type="domain" description="Reverse transcriptase Ty1/copia-type" evidence="1">
    <location>
        <begin position="12"/>
        <end position="68"/>
    </location>
</feature>
<protein>
    <recommendedName>
        <fullName evidence="1">Reverse transcriptase Ty1/copia-type domain-containing protein</fullName>
    </recommendedName>
</protein>